<accession>A0A369B865</accession>
<dbReference type="Pfam" id="PF01381">
    <property type="entry name" value="HTH_3"/>
    <property type="match status" value="1"/>
</dbReference>
<dbReference type="PROSITE" id="PS50943">
    <property type="entry name" value="HTH_CROC1"/>
    <property type="match status" value="1"/>
</dbReference>
<gene>
    <name evidence="3" type="ORF">DFP94_10873</name>
</gene>
<dbReference type="CDD" id="cd00093">
    <property type="entry name" value="HTH_XRE"/>
    <property type="match status" value="1"/>
</dbReference>
<dbReference type="SMART" id="SM00530">
    <property type="entry name" value="HTH_XRE"/>
    <property type="match status" value="1"/>
</dbReference>
<dbReference type="PANTHER" id="PTHR46558:SF14">
    <property type="entry name" value="HTH-TYPE TRANSCRIPTIONAL REGULATOR ANSR"/>
    <property type="match status" value="1"/>
</dbReference>
<dbReference type="Proteomes" id="UP000253090">
    <property type="component" value="Unassembled WGS sequence"/>
</dbReference>
<dbReference type="GO" id="GO:0003677">
    <property type="term" value="F:DNA binding"/>
    <property type="evidence" value="ECO:0007669"/>
    <property type="project" value="UniProtKB-KW"/>
</dbReference>
<dbReference type="RefSeq" id="WP_114497814.1">
    <property type="nucleotide sequence ID" value="NZ_QPJW01000008.1"/>
</dbReference>
<keyword evidence="1" id="KW-0238">DNA-binding</keyword>
<name>A0A369B865_9BACL</name>
<dbReference type="AlphaFoldDB" id="A0A369B865"/>
<dbReference type="InterPro" id="IPR010982">
    <property type="entry name" value="Lambda_DNA-bd_dom_sf"/>
</dbReference>
<protein>
    <submittedName>
        <fullName evidence="3">Helix-turn-helix protein</fullName>
    </submittedName>
</protein>
<sequence>MLEHLSELRKNRKWSLQETADQLGIAKSTYAGYETGYREPSLQSLLQMADLFETTVDYILGRCDEERCVTELTGLLTRPDPGITIDGEPLATDDMIEFVAFVRMKRLLKTQGHDGQ</sequence>
<evidence type="ECO:0000313" key="4">
    <source>
        <dbReference type="Proteomes" id="UP000253090"/>
    </source>
</evidence>
<dbReference type="PANTHER" id="PTHR46558">
    <property type="entry name" value="TRACRIPTIONAL REGULATORY PROTEIN-RELATED-RELATED"/>
    <property type="match status" value="1"/>
</dbReference>
<dbReference type="EMBL" id="QPJW01000008">
    <property type="protein sequence ID" value="RCX17713.1"/>
    <property type="molecule type" value="Genomic_DNA"/>
</dbReference>
<organism evidence="3 4">
    <name type="scientific">Fontibacillus phaseoli</name>
    <dbReference type="NCBI Taxonomy" id="1416533"/>
    <lineage>
        <taxon>Bacteria</taxon>
        <taxon>Bacillati</taxon>
        <taxon>Bacillota</taxon>
        <taxon>Bacilli</taxon>
        <taxon>Bacillales</taxon>
        <taxon>Paenibacillaceae</taxon>
        <taxon>Fontibacillus</taxon>
    </lineage>
</organism>
<evidence type="ECO:0000259" key="2">
    <source>
        <dbReference type="PROSITE" id="PS50943"/>
    </source>
</evidence>
<dbReference type="SUPFAM" id="SSF47413">
    <property type="entry name" value="lambda repressor-like DNA-binding domains"/>
    <property type="match status" value="1"/>
</dbReference>
<evidence type="ECO:0000313" key="3">
    <source>
        <dbReference type="EMBL" id="RCX17713.1"/>
    </source>
</evidence>
<dbReference type="InterPro" id="IPR001387">
    <property type="entry name" value="Cro/C1-type_HTH"/>
</dbReference>
<comment type="caution">
    <text evidence="3">The sequence shown here is derived from an EMBL/GenBank/DDBJ whole genome shotgun (WGS) entry which is preliminary data.</text>
</comment>
<reference evidence="3 4" key="1">
    <citation type="submission" date="2018-07" db="EMBL/GenBank/DDBJ databases">
        <title>Genomic Encyclopedia of Type Strains, Phase III (KMG-III): the genomes of soil and plant-associated and newly described type strains.</title>
        <authorList>
            <person name="Whitman W."/>
        </authorList>
    </citation>
    <scope>NUCLEOTIDE SEQUENCE [LARGE SCALE GENOMIC DNA]</scope>
    <source>
        <strain evidence="3 4">CECT 8333</strain>
    </source>
</reference>
<dbReference type="Gene3D" id="1.10.260.40">
    <property type="entry name" value="lambda repressor-like DNA-binding domains"/>
    <property type="match status" value="1"/>
</dbReference>
<evidence type="ECO:0000256" key="1">
    <source>
        <dbReference type="ARBA" id="ARBA00023125"/>
    </source>
</evidence>
<dbReference type="OrthoDB" id="8115576at2"/>
<proteinExistence type="predicted"/>
<keyword evidence="4" id="KW-1185">Reference proteome</keyword>
<feature type="domain" description="HTH cro/C1-type" evidence="2">
    <location>
        <begin position="5"/>
        <end position="59"/>
    </location>
</feature>